<sequence length="287" mass="31007">MTVDDLPKYHEFFRPTLIALDGLGGSASLAESNDAVMTTMALNPAMLDVEYSSGHGAVLPDRMSWARSYLKGAGYLKSGGRGIWILTDEGREAVSMTASQLKTDVLAKNKEVEKSAAAGDDTPSTPQIGNPEAEFLDWKDQLLTKLKSLDPSAFERLSQRLLRESGFVKVEVTGKSGDGGIDGTGILQLSLMSFHVLFQCKRYQGSVGAGAVRDFRGAMMGRTDKGLIITTGTFSPDARREATRDGAPPIDLIDGEALCEKLKELGLGVETRMVEEVVVKPDWFGQL</sequence>
<dbReference type="PANTHER" id="PTHR30015:SF7">
    <property type="entry name" value="TYPE IV METHYL-DIRECTED RESTRICTION ENZYME ECOKMRR"/>
    <property type="match status" value="1"/>
</dbReference>
<evidence type="ECO:0000313" key="3">
    <source>
        <dbReference type="EMBL" id="NJB88943.1"/>
    </source>
</evidence>
<feature type="domain" description="Restriction endonuclease type IV Mrr" evidence="1">
    <location>
        <begin position="146"/>
        <end position="260"/>
    </location>
</feature>
<dbReference type="InterPro" id="IPR011335">
    <property type="entry name" value="Restrct_endonuc-II-like"/>
</dbReference>
<dbReference type="Pfam" id="PF14338">
    <property type="entry name" value="Mrr_N"/>
    <property type="match status" value="1"/>
</dbReference>
<evidence type="ECO:0000259" key="1">
    <source>
        <dbReference type="Pfam" id="PF04471"/>
    </source>
</evidence>
<dbReference type="Pfam" id="PF04471">
    <property type="entry name" value="Mrr_cat"/>
    <property type="match status" value="1"/>
</dbReference>
<name>A0A7X5XPK2_9SPHN</name>
<feature type="domain" description="Restriction system protein Mrr-like N-terminal" evidence="2">
    <location>
        <begin position="9"/>
        <end position="94"/>
    </location>
</feature>
<dbReference type="Proteomes" id="UP000535078">
    <property type="component" value="Unassembled WGS sequence"/>
</dbReference>
<dbReference type="InterPro" id="IPR025745">
    <property type="entry name" value="Mrr-like_N_dom"/>
</dbReference>
<dbReference type="PANTHER" id="PTHR30015">
    <property type="entry name" value="MRR RESTRICTION SYSTEM PROTEIN"/>
    <property type="match status" value="1"/>
</dbReference>
<dbReference type="GO" id="GO:0015666">
    <property type="term" value="F:restriction endodeoxyribonuclease activity"/>
    <property type="evidence" value="ECO:0007669"/>
    <property type="project" value="TreeGrafter"/>
</dbReference>
<proteinExistence type="predicted"/>
<dbReference type="SUPFAM" id="SSF52980">
    <property type="entry name" value="Restriction endonuclease-like"/>
    <property type="match status" value="1"/>
</dbReference>
<evidence type="ECO:0000259" key="2">
    <source>
        <dbReference type="Pfam" id="PF14338"/>
    </source>
</evidence>
<dbReference type="InterPro" id="IPR052906">
    <property type="entry name" value="Type_IV_Methyl-Rstrct_Enzyme"/>
</dbReference>
<protein>
    <submittedName>
        <fullName evidence="3">Restriction system protein</fullName>
    </submittedName>
</protein>
<dbReference type="EMBL" id="JAATIT010000001">
    <property type="protein sequence ID" value="NJB88943.1"/>
    <property type="molecule type" value="Genomic_DNA"/>
</dbReference>
<dbReference type="Gene3D" id="3.40.1350.10">
    <property type="match status" value="1"/>
</dbReference>
<evidence type="ECO:0000313" key="4">
    <source>
        <dbReference type="Proteomes" id="UP000535078"/>
    </source>
</evidence>
<dbReference type="GO" id="GO:0009307">
    <property type="term" value="P:DNA restriction-modification system"/>
    <property type="evidence" value="ECO:0007669"/>
    <property type="project" value="InterPro"/>
</dbReference>
<dbReference type="InterPro" id="IPR007560">
    <property type="entry name" value="Restrct_endonuc_IV_Mrr"/>
</dbReference>
<dbReference type="RefSeq" id="WP_167920040.1">
    <property type="nucleotide sequence ID" value="NZ_JAATIT010000001.1"/>
</dbReference>
<dbReference type="GO" id="GO:0003677">
    <property type="term" value="F:DNA binding"/>
    <property type="evidence" value="ECO:0007669"/>
    <property type="project" value="InterPro"/>
</dbReference>
<dbReference type="InterPro" id="IPR011856">
    <property type="entry name" value="tRNA_endonuc-like_dom_sf"/>
</dbReference>
<dbReference type="AlphaFoldDB" id="A0A7X5XPK2"/>
<keyword evidence="4" id="KW-1185">Reference proteome</keyword>
<comment type="caution">
    <text evidence="3">The sequence shown here is derived from an EMBL/GenBank/DDBJ whole genome shotgun (WGS) entry which is preliminary data.</text>
</comment>
<accession>A0A7X5XPK2</accession>
<organism evidence="3 4">
    <name type="scientific">Sphingopyxis italica</name>
    <dbReference type="NCBI Taxonomy" id="1129133"/>
    <lineage>
        <taxon>Bacteria</taxon>
        <taxon>Pseudomonadati</taxon>
        <taxon>Pseudomonadota</taxon>
        <taxon>Alphaproteobacteria</taxon>
        <taxon>Sphingomonadales</taxon>
        <taxon>Sphingomonadaceae</taxon>
        <taxon>Sphingopyxis</taxon>
    </lineage>
</organism>
<gene>
    <name evidence="3" type="ORF">GGR90_001095</name>
</gene>
<reference evidence="3 4" key="1">
    <citation type="submission" date="2020-03" db="EMBL/GenBank/DDBJ databases">
        <title>Genomic Encyclopedia of Type Strains, Phase IV (KMG-IV): sequencing the most valuable type-strain genomes for metagenomic binning, comparative biology and taxonomic classification.</title>
        <authorList>
            <person name="Goeker M."/>
        </authorList>
    </citation>
    <scope>NUCLEOTIDE SEQUENCE [LARGE SCALE GENOMIC DNA]</scope>
    <source>
        <strain evidence="3 4">DSM 25229</strain>
    </source>
</reference>